<feature type="compositionally biased region" description="Polar residues" evidence="1">
    <location>
        <begin position="706"/>
        <end position="718"/>
    </location>
</feature>
<sequence length="902" mass="98500">MADVVQSSVVSAVLRHDTSVGRQQPWELVVGETDKGVKMKQQRNAIMMEILEYSNKTHWPTETSAMLPMVRHGGSGRRQGQKNKRSAATWHRVTLAVVQGPRGNSRVCDPVSVGAAERNARVGDNGNTLRKPAGQLQRPSRFSHAKICRSHRESSPVRLGGSCHPTSRGAVDWRATDLGCGRLWVRTPGKAWVLIKLGYKFVCKPSPANPSSIKPGDALTKEGVGINLFKAAPSHALQEREENGKFKRRWFSQPLARFQFAAYLLTGPDGRSKRGCRLIVNARELGATFVYDRNDMAYALVWLRLLYSCGLASLSSPNHKCTADWNVAFLSGRLYLSARRIHQERPSSGHWRLFWRRGSDSLTHDWCNSPHTAAERNNVQARYCKLFKVPLSQSQEVGSVTAAGEATTASNDAPSLWWSSSSLCSLKAGLAPYPPHGDPASTRGAALSLAGFRVWKSCWTTPITGGFSRGTPVSSALANPAPLHPRVSLHGMSPNDSRMQVPAWKPVIMRVSPRPGCSAHTKFISSFSLSEDGNRSQFPESLFWFSKENCADFVLSSRVIPVPWHTGAAVAERLDCSPPTKANRVQCLARPLPLYHWSVGFLGDLPFTPPLHYGAAPFSPHFTLIGSQDHFIVKSRPNLSTQLVVPRHRPPATTYTTPRLAAVASTFTGFAGRRRQFQVPSPPSPPDRHTDITHHGARGDPPHGCCSTTETSSATLSPATAGVERSRPGVARTGPAALDRLMDEGAGPDPVSLEGPAVLTIITSTQGPQSDVGRLPSRASYVNSVFACEYAYLRPCANWRFQFPKRPRAAIADRLACSALAMAIRVHSPAGSPDSRMWESCRTVPLVGLLGPLKIGDCEADRNVDEASEEVPAQCWDSSPWPRNWLGGIVEGETMVYCGRVG</sequence>
<evidence type="ECO:0000256" key="1">
    <source>
        <dbReference type="SAM" id="MobiDB-lite"/>
    </source>
</evidence>
<name>A0ABQ9HAG5_9NEOP</name>
<protein>
    <submittedName>
        <fullName evidence="2">Uncharacterized protein</fullName>
    </submittedName>
</protein>
<keyword evidence="3" id="KW-1185">Reference proteome</keyword>
<accession>A0ABQ9HAG5</accession>
<feature type="compositionally biased region" description="Basic and acidic residues" evidence="1">
    <location>
        <begin position="686"/>
        <end position="701"/>
    </location>
</feature>
<gene>
    <name evidence="2" type="ORF">PR048_017685</name>
</gene>
<dbReference type="EMBL" id="JARBHB010000006">
    <property type="protein sequence ID" value="KAJ8881211.1"/>
    <property type="molecule type" value="Genomic_DNA"/>
</dbReference>
<evidence type="ECO:0000313" key="3">
    <source>
        <dbReference type="Proteomes" id="UP001159363"/>
    </source>
</evidence>
<dbReference type="Proteomes" id="UP001159363">
    <property type="component" value="Chromosome 5"/>
</dbReference>
<organism evidence="2 3">
    <name type="scientific">Dryococelus australis</name>
    <dbReference type="NCBI Taxonomy" id="614101"/>
    <lineage>
        <taxon>Eukaryota</taxon>
        <taxon>Metazoa</taxon>
        <taxon>Ecdysozoa</taxon>
        <taxon>Arthropoda</taxon>
        <taxon>Hexapoda</taxon>
        <taxon>Insecta</taxon>
        <taxon>Pterygota</taxon>
        <taxon>Neoptera</taxon>
        <taxon>Polyneoptera</taxon>
        <taxon>Phasmatodea</taxon>
        <taxon>Verophasmatodea</taxon>
        <taxon>Anareolatae</taxon>
        <taxon>Phasmatidae</taxon>
        <taxon>Eurycanthinae</taxon>
        <taxon>Dryococelus</taxon>
    </lineage>
</organism>
<proteinExistence type="predicted"/>
<feature type="region of interest" description="Disordered" evidence="1">
    <location>
        <begin position="122"/>
        <end position="142"/>
    </location>
</feature>
<comment type="caution">
    <text evidence="2">The sequence shown here is derived from an EMBL/GenBank/DDBJ whole genome shotgun (WGS) entry which is preliminary data.</text>
</comment>
<evidence type="ECO:0000313" key="2">
    <source>
        <dbReference type="EMBL" id="KAJ8881211.1"/>
    </source>
</evidence>
<reference evidence="2 3" key="1">
    <citation type="submission" date="2023-02" db="EMBL/GenBank/DDBJ databases">
        <title>LHISI_Scaffold_Assembly.</title>
        <authorList>
            <person name="Stuart O.P."/>
            <person name="Cleave R."/>
            <person name="Magrath M.J.L."/>
            <person name="Mikheyev A.S."/>
        </authorList>
    </citation>
    <scope>NUCLEOTIDE SEQUENCE [LARGE SCALE GENOMIC DNA]</scope>
    <source>
        <strain evidence="2">Daus_M_001</strain>
        <tissue evidence="2">Leg muscle</tissue>
    </source>
</reference>
<feature type="region of interest" description="Disordered" evidence="1">
    <location>
        <begin position="675"/>
        <end position="732"/>
    </location>
</feature>